<evidence type="ECO:0000256" key="7">
    <source>
        <dbReference type="ARBA" id="ARBA00023136"/>
    </source>
</evidence>
<feature type="binding site" evidence="11">
    <location>
        <position position="144"/>
    </location>
    <ligand>
        <name>UDP-alpha-D-glucose</name>
        <dbReference type="ChEBI" id="CHEBI:58885"/>
    </ligand>
</feature>
<evidence type="ECO:0000313" key="14">
    <source>
        <dbReference type="EMBL" id="KAF8409748.1"/>
    </source>
</evidence>
<dbReference type="Proteomes" id="UP000655225">
    <property type="component" value="Unassembled WGS sequence"/>
</dbReference>
<feature type="transmembrane region" description="Helical" evidence="13">
    <location>
        <begin position="23"/>
        <end position="44"/>
    </location>
</feature>
<dbReference type="GO" id="GO:0016760">
    <property type="term" value="F:cellulose synthase (UDP-forming) activity"/>
    <property type="evidence" value="ECO:0007669"/>
    <property type="project" value="InterPro"/>
</dbReference>
<feature type="binding site" evidence="12">
    <location>
        <position position="285"/>
    </location>
    <ligand>
        <name>Mn(2+)</name>
        <dbReference type="ChEBI" id="CHEBI:29035"/>
    </ligand>
</feature>
<feature type="transmembrane region" description="Helical" evidence="13">
    <location>
        <begin position="56"/>
        <end position="74"/>
    </location>
</feature>
<evidence type="ECO:0000256" key="6">
    <source>
        <dbReference type="ARBA" id="ARBA00023034"/>
    </source>
</evidence>
<feature type="transmembrane region" description="Helical" evidence="13">
    <location>
        <begin position="653"/>
        <end position="671"/>
    </location>
</feature>
<protein>
    <recommendedName>
        <fullName evidence="16">Cellulose synthase-like protein E6</fullName>
    </recommendedName>
</protein>
<evidence type="ECO:0000256" key="8">
    <source>
        <dbReference type="ARBA" id="ARBA00023316"/>
    </source>
</evidence>
<dbReference type="FunFam" id="3.90.550.10:FF:000112">
    <property type="entry name" value="Cellulose synthase-like protein E1"/>
    <property type="match status" value="1"/>
</dbReference>
<feature type="transmembrane region" description="Helical" evidence="13">
    <location>
        <begin position="1075"/>
        <end position="1093"/>
    </location>
</feature>
<keyword evidence="2" id="KW-0328">Glycosyltransferase</keyword>
<feature type="transmembrane region" description="Helical" evidence="13">
    <location>
        <begin position="620"/>
        <end position="641"/>
    </location>
</feature>
<dbReference type="Gene3D" id="3.90.550.10">
    <property type="entry name" value="Spore Coat Polysaccharide Biosynthesis Protein SpsA, Chain A"/>
    <property type="match status" value="4"/>
</dbReference>
<keyword evidence="6" id="KW-0333">Golgi apparatus</keyword>
<keyword evidence="15" id="KW-1185">Reference proteome</keyword>
<dbReference type="InterPro" id="IPR029044">
    <property type="entry name" value="Nucleotide-diphossugar_trans"/>
</dbReference>
<evidence type="ECO:0000313" key="15">
    <source>
        <dbReference type="Proteomes" id="UP000655225"/>
    </source>
</evidence>
<dbReference type="SUPFAM" id="SSF53448">
    <property type="entry name" value="Nucleotide-diphospho-sugar transferases"/>
    <property type="match status" value="2"/>
</dbReference>
<dbReference type="GO" id="GO:0030244">
    <property type="term" value="P:cellulose biosynthetic process"/>
    <property type="evidence" value="ECO:0007669"/>
    <property type="project" value="InterPro"/>
</dbReference>
<keyword evidence="7 13" id="KW-0472">Membrane</keyword>
<feature type="transmembrane region" description="Helical" evidence="13">
    <location>
        <begin position="683"/>
        <end position="701"/>
    </location>
</feature>
<evidence type="ECO:0000256" key="1">
    <source>
        <dbReference type="ARBA" id="ARBA00004653"/>
    </source>
</evidence>
<evidence type="ECO:0000256" key="13">
    <source>
        <dbReference type="SAM" id="Phobius"/>
    </source>
</evidence>
<evidence type="ECO:0008006" key="16">
    <source>
        <dbReference type="Google" id="ProtNLM"/>
    </source>
</evidence>
<evidence type="ECO:0000256" key="9">
    <source>
        <dbReference type="ARBA" id="ARBA00037405"/>
    </source>
</evidence>
<evidence type="ECO:0000256" key="10">
    <source>
        <dbReference type="ARBA" id="ARBA00060766"/>
    </source>
</evidence>
<keyword evidence="5 13" id="KW-1133">Transmembrane helix</keyword>
<organism evidence="14 15">
    <name type="scientific">Tetracentron sinense</name>
    <name type="common">Spur-leaf</name>
    <dbReference type="NCBI Taxonomy" id="13715"/>
    <lineage>
        <taxon>Eukaryota</taxon>
        <taxon>Viridiplantae</taxon>
        <taxon>Streptophyta</taxon>
        <taxon>Embryophyta</taxon>
        <taxon>Tracheophyta</taxon>
        <taxon>Spermatophyta</taxon>
        <taxon>Magnoliopsida</taxon>
        <taxon>Trochodendrales</taxon>
        <taxon>Trochodendraceae</taxon>
        <taxon>Tetracentron</taxon>
    </lineage>
</organism>
<feature type="transmembrane region" description="Helical" evidence="13">
    <location>
        <begin position="580"/>
        <end position="600"/>
    </location>
</feature>
<dbReference type="FunFam" id="3.90.550.10:FF:000138">
    <property type="entry name" value="Cellulose synthase isolog"/>
    <property type="match status" value="2"/>
</dbReference>
<name>A0A834ZR24_TETSI</name>
<evidence type="ECO:0000256" key="5">
    <source>
        <dbReference type="ARBA" id="ARBA00022989"/>
    </source>
</evidence>
<dbReference type="InterPro" id="IPR005150">
    <property type="entry name" value="Cellulose_synth"/>
</dbReference>
<keyword evidence="8" id="KW-0961">Cell wall biogenesis/degradation</keyword>
<reference evidence="14 15" key="1">
    <citation type="submission" date="2020-04" db="EMBL/GenBank/DDBJ databases">
        <title>Plant Genome Project.</title>
        <authorList>
            <person name="Zhang R.-G."/>
        </authorList>
    </citation>
    <scope>NUCLEOTIDE SEQUENCE [LARGE SCALE GENOMIC DNA]</scope>
    <source>
        <strain evidence="14">YNK0</strain>
        <tissue evidence="14">Leaf</tissue>
    </source>
</reference>
<dbReference type="EMBL" id="JABCRI010000003">
    <property type="protein sequence ID" value="KAF8409748.1"/>
    <property type="molecule type" value="Genomic_DNA"/>
</dbReference>
<comment type="function">
    <text evidence="9">Thought to be a Golgi-localized beta-glycan synthase that polymerize the backbones of noncellulosic polysaccharides (hemicelluloses) of plant cell wall.</text>
</comment>
<gene>
    <name evidence="14" type="ORF">HHK36_005827</name>
</gene>
<comment type="caution">
    <text evidence="14">The sequence shown here is derived from an EMBL/GenBank/DDBJ whole genome shotgun (WGS) entry which is preliminary data.</text>
</comment>
<comment type="similarity">
    <text evidence="10">Belongs to the glycosyltransferase 2 family. Plant cellulose synthase-like E subfamily.</text>
</comment>
<feature type="transmembrane region" description="Helical" evidence="13">
    <location>
        <begin position="1238"/>
        <end position="1256"/>
    </location>
</feature>
<dbReference type="OMA" id="MACLIPM"/>
<evidence type="ECO:0000256" key="3">
    <source>
        <dbReference type="ARBA" id="ARBA00022679"/>
    </source>
</evidence>
<keyword evidence="4 13" id="KW-0812">Transmembrane</keyword>
<dbReference type="GO" id="GO:0071555">
    <property type="term" value="P:cell wall organization"/>
    <property type="evidence" value="ECO:0007669"/>
    <property type="project" value="UniProtKB-KW"/>
</dbReference>
<evidence type="ECO:0000256" key="2">
    <source>
        <dbReference type="ARBA" id="ARBA00022676"/>
    </source>
</evidence>
<dbReference type="GO" id="GO:0000139">
    <property type="term" value="C:Golgi membrane"/>
    <property type="evidence" value="ECO:0007669"/>
    <property type="project" value="UniProtKB-SubCell"/>
</dbReference>
<evidence type="ECO:0000256" key="11">
    <source>
        <dbReference type="PIRSR" id="PIRSR605150-2"/>
    </source>
</evidence>
<feature type="binding site" evidence="12">
    <location>
        <position position="309"/>
    </location>
    <ligand>
        <name>Mn(2+)</name>
        <dbReference type="ChEBI" id="CHEBI:29035"/>
    </ligand>
</feature>
<dbReference type="Pfam" id="PF03552">
    <property type="entry name" value="Cellulose_synt"/>
    <property type="match status" value="5"/>
</dbReference>
<feature type="transmembrane region" description="Helical" evidence="13">
    <location>
        <begin position="1268"/>
        <end position="1288"/>
    </location>
</feature>
<feature type="binding site" evidence="11">
    <location>
        <position position="115"/>
    </location>
    <ligand>
        <name>UDP-alpha-D-glucose</name>
        <dbReference type="ChEBI" id="CHEBI:58885"/>
    </ligand>
</feature>
<comment type="subcellular location">
    <subcellularLocation>
        <location evidence="1">Golgi apparatus membrane</location>
        <topology evidence="1">Multi-pass membrane protein</topology>
    </subcellularLocation>
</comment>
<keyword evidence="3" id="KW-0808">Transferase</keyword>
<dbReference type="PANTHER" id="PTHR13301">
    <property type="entry name" value="X-BOX TRANSCRIPTION FACTOR-RELATED"/>
    <property type="match status" value="1"/>
</dbReference>
<accession>A0A834ZR24</accession>
<feature type="transmembrane region" description="Helical" evidence="13">
    <location>
        <begin position="1198"/>
        <end position="1218"/>
    </location>
</feature>
<sequence length="1289" mass="147438">MSKDGEGDGYLPLFETKVAKGRVAYKLFASTIFAGICLILVYRLSHIPRAGEVGRWAWIGLFCAELWFSFYWIITQSVRWNNTCRYTFKERLSQRHRDKLPGVDIFVCTADPTMEPPMLVISTVLSVMAYDYPPEKLSVYLSDDGGSELTFYALLEASSFSKHWIPFCKKFKVEPRSPAAYFTQKSDPQDTTYPQEWLAMKKLYEDMKERIEAAVELGRISEEIREQHKGFSEWNSKVRKHDHQTILQVLIDGRNANAMDTQGHRLPTLVYLAREKRPQYHHNFKAGAMNALIRVSSQITNGSIILNVDCDMYSNNSESLRDALCFFMDEEKGHEIAYVQHPQNFENITKNDTYATGCKVVNKVELAGVDGYNGALYCGTGCFHRRESLSGRKYSKEYREWNNENERQVDRTISELEETAKMGLMYGCPVEDIITGLAIQCRGWKSVYYNPDIKGFLGVAPTTLDQALVQYKRWSEGMFQIFFSKYCPFFYGYGRIKLGLQMGYSKNAYSIAEGLWCGDTFRAWCTQQTMWVIRRTTAFLFAFVDTIIKQLGLSQTAFAITAKVASEDVSKRYQLEILEFGSSSPMFTIIATLALFHLFSLVGGLKRVILDLEISVVEQLIPQIVLCGLLVIVNIPVYEALFIRKDKGRMPTSVTFTSIVLASMACLIPMLSHIPRAGEVGRWAWIGLFCAELWFSFYWIITQSIRWNNTYRYTFKERLSQRHRDKLPGVDIFVCTADPTMEPPMLVINTVLSVMAYDYPPEKLSVYLSDDGGSELTFYALLEASQFSKQWIPFCKKFKVEPRSPAAYFTLKSDPQDTTYPQEWLAMKKLYEDMKERIEAEVELGRISEEVREKHKGFSEWNSKVRKHDHQTILQIRVSSQISNGAIILNVDCDMYSNNSESLREALCFFMDEEKGHEIAYVQHPQNFDNITNNDTYATGCKVVNKVELAGVDGYNGALYCGTGCFHTRESLCGRKFSKEYSGEWNCENERQMGLIYGCAIEDIITGLAIHCRGWKSIYYNPDVKGFLGVAPTTLDQALVQYKRWSEGMFQIFFSKYCPFFYGYGRIKLGLQMGYCVYLLWAPNSLPTLYYVVIPPLYLLRGIPLFPKISSIWFLPFAYVFVAKNAYSIAEGLWCGDTFRAWCTQQTMWVIRRTTAFLFAFTDTIIRQLGLSRTAYSIAIKVASEDVSKRYQLEILEFGSSSPMFTIIATLALFNLFSLVGGLKRVIMDLEVSVVEQLIPQFVLCGLLVIVNIPVYEALFIHKDKGRMPISVTFTSIVLASMACLIPMS</sequence>
<dbReference type="OrthoDB" id="1929172at2759"/>
<evidence type="ECO:0000256" key="12">
    <source>
        <dbReference type="PIRSR" id="PIRSR605150-3"/>
    </source>
</evidence>
<evidence type="ECO:0000256" key="4">
    <source>
        <dbReference type="ARBA" id="ARBA00022692"/>
    </source>
</evidence>
<proteinExistence type="inferred from homology"/>